<evidence type="ECO:0000256" key="3">
    <source>
        <dbReference type="ARBA" id="ARBA00022989"/>
    </source>
</evidence>
<keyword evidence="2 5" id="KW-0812">Transmembrane</keyword>
<evidence type="ECO:0000313" key="7">
    <source>
        <dbReference type="EMBL" id="MFC6870342.1"/>
    </source>
</evidence>
<dbReference type="Proteomes" id="UP001596337">
    <property type="component" value="Unassembled WGS sequence"/>
</dbReference>
<keyword evidence="4 5" id="KW-0472">Membrane</keyword>
<feature type="transmembrane region" description="Helical" evidence="5">
    <location>
        <begin position="377"/>
        <end position="398"/>
    </location>
</feature>
<dbReference type="InterPro" id="IPR007016">
    <property type="entry name" value="O-antigen_ligase-rel_domated"/>
</dbReference>
<evidence type="ECO:0000313" key="8">
    <source>
        <dbReference type="Proteomes" id="UP001596337"/>
    </source>
</evidence>
<reference evidence="8" key="1">
    <citation type="journal article" date="2019" name="Int. J. Syst. Evol. Microbiol.">
        <title>The Global Catalogue of Microorganisms (GCM) 10K type strain sequencing project: providing services to taxonomists for standard genome sequencing and annotation.</title>
        <authorList>
            <consortium name="The Broad Institute Genomics Platform"/>
            <consortium name="The Broad Institute Genome Sequencing Center for Infectious Disease"/>
            <person name="Wu L."/>
            <person name="Ma J."/>
        </authorList>
    </citation>
    <scope>NUCLEOTIDE SEQUENCE [LARGE SCALE GENOMIC DNA]</scope>
    <source>
        <strain evidence="8">KCTC 32255</strain>
    </source>
</reference>
<feature type="domain" description="O-antigen ligase-related" evidence="6">
    <location>
        <begin position="192"/>
        <end position="354"/>
    </location>
</feature>
<evidence type="ECO:0000256" key="4">
    <source>
        <dbReference type="ARBA" id="ARBA00023136"/>
    </source>
</evidence>
<evidence type="ECO:0000259" key="6">
    <source>
        <dbReference type="Pfam" id="PF04932"/>
    </source>
</evidence>
<feature type="transmembrane region" description="Helical" evidence="5">
    <location>
        <begin position="236"/>
        <end position="258"/>
    </location>
</feature>
<gene>
    <name evidence="7" type="ORF">ACFQGD_24695</name>
</gene>
<keyword evidence="7" id="KW-0436">Ligase</keyword>
<name>A0ABW2C4T7_9PSEU</name>
<proteinExistence type="predicted"/>
<feature type="transmembrane region" description="Helical" evidence="5">
    <location>
        <begin position="89"/>
        <end position="108"/>
    </location>
</feature>
<dbReference type="InterPro" id="IPR051533">
    <property type="entry name" value="WaaL-like"/>
</dbReference>
<comment type="caution">
    <text evidence="7">The sequence shown here is derived from an EMBL/GenBank/DDBJ whole genome shotgun (WGS) entry which is preliminary data.</text>
</comment>
<feature type="transmembrane region" description="Helical" evidence="5">
    <location>
        <begin position="187"/>
        <end position="216"/>
    </location>
</feature>
<accession>A0ABW2C4T7</accession>
<comment type="subcellular location">
    <subcellularLocation>
        <location evidence="1">Membrane</location>
        <topology evidence="1">Multi-pass membrane protein</topology>
    </subcellularLocation>
</comment>
<dbReference type="RefSeq" id="WP_345395368.1">
    <property type="nucleotide sequence ID" value="NZ_BAABLA010000023.1"/>
</dbReference>
<feature type="transmembrane region" description="Helical" evidence="5">
    <location>
        <begin position="35"/>
        <end position="52"/>
    </location>
</feature>
<dbReference type="EMBL" id="JBHSXX010000001">
    <property type="protein sequence ID" value="MFC6870342.1"/>
    <property type="molecule type" value="Genomic_DNA"/>
</dbReference>
<feature type="transmembrane region" description="Helical" evidence="5">
    <location>
        <begin position="64"/>
        <end position="83"/>
    </location>
</feature>
<dbReference type="Pfam" id="PF04932">
    <property type="entry name" value="Wzy_C"/>
    <property type="match status" value="1"/>
</dbReference>
<dbReference type="PANTHER" id="PTHR37422">
    <property type="entry name" value="TEICHURONIC ACID BIOSYNTHESIS PROTEIN TUAE"/>
    <property type="match status" value="1"/>
</dbReference>
<sequence length="442" mass="46491">MRSDGLRRYGVVALALFLLATARWGSFLPAASPPYIADIVLAVLLLDRVLLFTAGRSQRTPHDAALAVTTTALLAVSFAWLALSDWEIVALRDAAPYVYVLAALLVLVPRAEHGPRLDTAVTVALVFHLAWSVIGLTLPSVVELVPPLSETVPVFVPRPDVDGFICGLLAGLALHRALSGSAPVVNLVLAGVSLAVTIALGSRGALLGVIGALIAVALLGHRRRGVQGQSGRTRRWAVALLLLALPIAGIVASDGYAIERLSASVGGLFSSTSDVGGAQGTMSARAHSWAHLAGYLQDDPVRNVVGVGFGPNYLIDSKADYELYSGTREDVRSPHNYLLGGWARLGLVGLALLLALTVLGWRLAVVVGRRAPRLNDVDVLAIMIAAGMPGVALVGVMLEAPFGALPYYWALGHLSAVACQHSLVTPIRRFLGLTRADREVVA</sequence>
<feature type="transmembrane region" description="Helical" evidence="5">
    <location>
        <begin position="120"/>
        <end position="142"/>
    </location>
</feature>
<keyword evidence="8" id="KW-1185">Reference proteome</keyword>
<evidence type="ECO:0000256" key="1">
    <source>
        <dbReference type="ARBA" id="ARBA00004141"/>
    </source>
</evidence>
<organism evidence="7 8">
    <name type="scientific">Haloechinothrix salitolerans</name>
    <dbReference type="NCBI Taxonomy" id="926830"/>
    <lineage>
        <taxon>Bacteria</taxon>
        <taxon>Bacillati</taxon>
        <taxon>Actinomycetota</taxon>
        <taxon>Actinomycetes</taxon>
        <taxon>Pseudonocardiales</taxon>
        <taxon>Pseudonocardiaceae</taxon>
        <taxon>Haloechinothrix</taxon>
    </lineage>
</organism>
<dbReference type="GO" id="GO:0016874">
    <property type="term" value="F:ligase activity"/>
    <property type="evidence" value="ECO:0007669"/>
    <property type="project" value="UniProtKB-KW"/>
</dbReference>
<keyword evidence="3 5" id="KW-1133">Transmembrane helix</keyword>
<dbReference type="PANTHER" id="PTHR37422:SF13">
    <property type="entry name" value="LIPOPOLYSACCHARIDE BIOSYNTHESIS PROTEIN PA4999-RELATED"/>
    <property type="match status" value="1"/>
</dbReference>
<feature type="transmembrane region" description="Helical" evidence="5">
    <location>
        <begin position="342"/>
        <end position="365"/>
    </location>
</feature>
<protein>
    <submittedName>
        <fullName evidence="7">O-antigen ligase family protein</fullName>
    </submittedName>
</protein>
<evidence type="ECO:0000256" key="2">
    <source>
        <dbReference type="ARBA" id="ARBA00022692"/>
    </source>
</evidence>
<evidence type="ECO:0000256" key="5">
    <source>
        <dbReference type="SAM" id="Phobius"/>
    </source>
</evidence>